<feature type="transmembrane region" description="Helical" evidence="7">
    <location>
        <begin position="95"/>
        <end position="114"/>
    </location>
</feature>
<dbReference type="RefSeq" id="WP_110962904.1">
    <property type="nucleotide sequence ID" value="NZ_CP029693.1"/>
</dbReference>
<dbReference type="Pfam" id="PF07690">
    <property type="entry name" value="MFS_1"/>
    <property type="match status" value="1"/>
</dbReference>
<organism evidence="9 10">
    <name type="scientific">Pseudomonas putida</name>
    <name type="common">Arthrobacter siderocapsulatus</name>
    <dbReference type="NCBI Taxonomy" id="303"/>
    <lineage>
        <taxon>Bacteria</taxon>
        <taxon>Pseudomonadati</taxon>
        <taxon>Pseudomonadota</taxon>
        <taxon>Gammaproteobacteria</taxon>
        <taxon>Pseudomonadales</taxon>
        <taxon>Pseudomonadaceae</taxon>
        <taxon>Pseudomonas</taxon>
    </lineage>
</organism>
<dbReference type="GO" id="GO:0005886">
    <property type="term" value="C:plasma membrane"/>
    <property type="evidence" value="ECO:0007669"/>
    <property type="project" value="TreeGrafter"/>
</dbReference>
<evidence type="ECO:0000256" key="1">
    <source>
        <dbReference type="ARBA" id="ARBA00004141"/>
    </source>
</evidence>
<feature type="transmembrane region" description="Helical" evidence="7">
    <location>
        <begin position="287"/>
        <end position="308"/>
    </location>
</feature>
<feature type="transmembrane region" description="Helical" evidence="7">
    <location>
        <begin position="408"/>
        <end position="431"/>
    </location>
</feature>
<dbReference type="GO" id="GO:0022857">
    <property type="term" value="F:transmembrane transporter activity"/>
    <property type="evidence" value="ECO:0007669"/>
    <property type="project" value="InterPro"/>
</dbReference>
<dbReference type="InterPro" id="IPR011701">
    <property type="entry name" value="MFS"/>
</dbReference>
<name>A0A2Z4RDQ0_PSEPU</name>
<accession>A0A2Z4RDQ0</accession>
<dbReference type="Proteomes" id="UP000250299">
    <property type="component" value="Chromosome"/>
</dbReference>
<gene>
    <name evidence="9" type="ORF">DKY63_04050</name>
</gene>
<feature type="transmembrane region" description="Helical" evidence="7">
    <location>
        <begin position="188"/>
        <end position="210"/>
    </location>
</feature>
<feature type="transmembrane region" description="Helical" evidence="7">
    <location>
        <begin position="25"/>
        <end position="43"/>
    </location>
</feature>
<keyword evidence="6 7" id="KW-0472">Membrane</keyword>
<feature type="transmembrane region" description="Helical" evidence="7">
    <location>
        <begin position="320"/>
        <end position="339"/>
    </location>
</feature>
<comment type="subcellular location">
    <subcellularLocation>
        <location evidence="1">Membrane</location>
        <topology evidence="1">Multi-pass membrane protein</topology>
    </subcellularLocation>
</comment>
<evidence type="ECO:0000256" key="7">
    <source>
        <dbReference type="SAM" id="Phobius"/>
    </source>
</evidence>
<feature type="transmembrane region" description="Helical" evidence="7">
    <location>
        <begin position="120"/>
        <end position="145"/>
    </location>
</feature>
<dbReference type="FunFam" id="1.20.1250.20:FF:000018">
    <property type="entry name" value="MFS transporter permease"/>
    <property type="match status" value="1"/>
</dbReference>
<protein>
    <submittedName>
        <fullName evidence="9">MFS transporter</fullName>
    </submittedName>
</protein>
<keyword evidence="2" id="KW-0813">Transport</keyword>
<feature type="transmembrane region" description="Helical" evidence="7">
    <location>
        <begin position="345"/>
        <end position="365"/>
    </location>
</feature>
<evidence type="ECO:0000256" key="5">
    <source>
        <dbReference type="ARBA" id="ARBA00022989"/>
    </source>
</evidence>
<feature type="domain" description="Major facilitator superfamily (MFS) profile" evidence="8">
    <location>
        <begin position="29"/>
        <end position="435"/>
    </location>
</feature>
<feature type="transmembrane region" description="Helical" evidence="7">
    <location>
        <begin position="157"/>
        <end position="176"/>
    </location>
</feature>
<keyword evidence="4" id="KW-0058">Aromatic hydrocarbons catabolism</keyword>
<dbReference type="Gene3D" id="1.20.1250.20">
    <property type="entry name" value="MFS general substrate transporter like domains"/>
    <property type="match status" value="2"/>
</dbReference>
<evidence type="ECO:0000259" key="8">
    <source>
        <dbReference type="PROSITE" id="PS50850"/>
    </source>
</evidence>
<reference evidence="9 10" key="1">
    <citation type="submission" date="2018-05" db="EMBL/GenBank/DDBJ databases">
        <title>Whole genome sequence of Pseudomonas putida JBC17.</title>
        <authorList>
            <person name="Lee Y.H."/>
            <person name="David K."/>
        </authorList>
    </citation>
    <scope>NUCLEOTIDE SEQUENCE [LARGE SCALE GENOMIC DNA]</scope>
    <source>
        <strain evidence="9 10">JBC17</strain>
    </source>
</reference>
<dbReference type="OrthoDB" id="9773957at2"/>
<proteinExistence type="predicted"/>
<dbReference type="EMBL" id="CP029693">
    <property type="protein sequence ID" value="AWY39122.1"/>
    <property type="molecule type" value="Genomic_DNA"/>
</dbReference>
<sequence length="444" mass="48148">MSDAIPQFPADSATSNELKRTYSKVIWRLMPYLVLAFILNAIDRLNLSFAKLRMAEDILLTDTAYGIGAGVFYLGYILFEVPSNLYMQRVGARATLTRIMILWGLITVITAFVTSPEQLLVARFLLGVAEAGFFPGLILYLTYWFPASVRGRITASFFMSGMVAGMICGPLSGTIMAQLHGWLGLRDWQVLFVLTGLPAVMLGLIGRVWLTDRPDQARWLDDDQKRQIREALANESPHESAGSGFVSALRDPRLYVAGLVCFCIYSAANTVSYWLPSLVRGFGLQDLQLIGLATSLPFLAGLCAMFWLGRSSDRHMERRWHLSLTLLTAAACFCLLDLVEGHTALSMALISVGGAAALAAMPLFWTIPPALLSRPAAAGGIALISSLGNLAGFLSQTAVGALKAATGSLYLAFDLLAVLLVSGALLLLIAIPTARLRGHGRNRE</sequence>
<evidence type="ECO:0000256" key="2">
    <source>
        <dbReference type="ARBA" id="ARBA00022448"/>
    </source>
</evidence>
<dbReference type="InterPro" id="IPR020846">
    <property type="entry name" value="MFS_dom"/>
</dbReference>
<evidence type="ECO:0000256" key="4">
    <source>
        <dbReference type="ARBA" id="ARBA00022797"/>
    </source>
</evidence>
<evidence type="ECO:0000256" key="3">
    <source>
        <dbReference type="ARBA" id="ARBA00022692"/>
    </source>
</evidence>
<evidence type="ECO:0000313" key="9">
    <source>
        <dbReference type="EMBL" id="AWY39122.1"/>
    </source>
</evidence>
<dbReference type="PANTHER" id="PTHR43791:SF36">
    <property type="entry name" value="TRANSPORTER, PUTATIVE (AFU_ORTHOLOGUE AFUA_6G08340)-RELATED"/>
    <property type="match status" value="1"/>
</dbReference>
<evidence type="ECO:0000256" key="6">
    <source>
        <dbReference type="ARBA" id="ARBA00023136"/>
    </source>
</evidence>
<dbReference type="InterPro" id="IPR036259">
    <property type="entry name" value="MFS_trans_sf"/>
</dbReference>
<feature type="transmembrane region" description="Helical" evidence="7">
    <location>
        <begin position="377"/>
        <end position="402"/>
    </location>
</feature>
<dbReference type="CDD" id="cd17319">
    <property type="entry name" value="MFS_ExuT_GudP_like"/>
    <property type="match status" value="1"/>
</dbReference>
<dbReference type="PROSITE" id="PS50850">
    <property type="entry name" value="MFS"/>
    <property type="match status" value="1"/>
</dbReference>
<dbReference type="AlphaFoldDB" id="A0A2Z4RDQ0"/>
<keyword evidence="3 7" id="KW-0812">Transmembrane</keyword>
<feature type="transmembrane region" description="Helical" evidence="7">
    <location>
        <begin position="254"/>
        <end position="275"/>
    </location>
</feature>
<evidence type="ECO:0000313" key="10">
    <source>
        <dbReference type="Proteomes" id="UP000250299"/>
    </source>
</evidence>
<dbReference type="SUPFAM" id="SSF103473">
    <property type="entry name" value="MFS general substrate transporter"/>
    <property type="match status" value="1"/>
</dbReference>
<keyword evidence="5 7" id="KW-1133">Transmembrane helix</keyword>
<dbReference type="PANTHER" id="PTHR43791">
    <property type="entry name" value="PERMEASE-RELATED"/>
    <property type="match status" value="1"/>
</dbReference>
<feature type="transmembrane region" description="Helical" evidence="7">
    <location>
        <begin position="63"/>
        <end position="83"/>
    </location>
</feature>